<organism evidence="2 3">
    <name type="scientific">Flavobacterium algoritolerans</name>
    <dbReference type="NCBI Taxonomy" id="3041254"/>
    <lineage>
        <taxon>Bacteria</taxon>
        <taxon>Pseudomonadati</taxon>
        <taxon>Bacteroidota</taxon>
        <taxon>Flavobacteriia</taxon>
        <taxon>Flavobacteriales</taxon>
        <taxon>Flavobacteriaceae</taxon>
        <taxon>Flavobacterium</taxon>
    </lineage>
</organism>
<dbReference type="RefSeq" id="WP_282710917.1">
    <property type="nucleotide sequence ID" value="NZ_JASCRZ010000001.1"/>
</dbReference>
<accession>A0ABT6V8I4</accession>
<reference evidence="2 3" key="1">
    <citation type="submission" date="2023-04" db="EMBL/GenBank/DDBJ databases">
        <title>Two novel species of Flavobacterium.</title>
        <authorList>
            <person name="Liu Q."/>
            <person name="Xin Y.-H."/>
        </authorList>
    </citation>
    <scope>NUCLEOTIDE SEQUENCE [LARGE SCALE GENOMIC DNA]</scope>
    <source>
        <strain evidence="2 3">LB1P51</strain>
    </source>
</reference>
<feature type="signal peptide" evidence="1">
    <location>
        <begin position="1"/>
        <end position="21"/>
    </location>
</feature>
<sequence length="344" mass="39064">MKLLTYTLLVLTFTISFNSFSQEVKITSLSDTLKPITTLSTANKPLKVAFKIQTLTYYLPLSHWSKKNSLGFDISEVAFVNWSAGGTSSISGLFKGKFHRVYARSNYNWSNELIVKYGLNKQDGIDIRKTEDAIQLNSTFGYRKDTLSNWYHSAKFNFNTQFTNGYAYPNTEKAISKPFAPAYIFMGVGAENIDKDKKRTFYISPFTFKTTLVLDQRLADQGAFGVAKATYDLEGNLLTEGERSKMELGFLITNKYKKEIFKNINLENRLSLYSDYVNRFGNIDVDCDFLVELVVNQYVKANIGAHVIYDDDIKSKREIAGIQVTEGPKTQVRQAIGVGIEYIF</sequence>
<dbReference type="Pfam" id="PF11276">
    <property type="entry name" value="DUF3078"/>
    <property type="match status" value="1"/>
</dbReference>
<dbReference type="EMBL" id="JASCRZ010000001">
    <property type="protein sequence ID" value="MDI5893808.1"/>
    <property type="molecule type" value="Genomic_DNA"/>
</dbReference>
<name>A0ABT6V8I4_9FLAO</name>
<evidence type="ECO:0000256" key="1">
    <source>
        <dbReference type="SAM" id="SignalP"/>
    </source>
</evidence>
<evidence type="ECO:0000313" key="2">
    <source>
        <dbReference type="EMBL" id="MDI5893808.1"/>
    </source>
</evidence>
<dbReference type="InterPro" id="IPR021428">
    <property type="entry name" value="DUF3078"/>
</dbReference>
<dbReference type="Proteomes" id="UP001243403">
    <property type="component" value="Unassembled WGS sequence"/>
</dbReference>
<proteinExistence type="predicted"/>
<keyword evidence="1" id="KW-0732">Signal</keyword>
<feature type="chain" id="PRO_5046272397" evidence="1">
    <location>
        <begin position="22"/>
        <end position="344"/>
    </location>
</feature>
<gene>
    <name evidence="2" type="ORF">QLS65_02815</name>
</gene>
<protein>
    <submittedName>
        <fullName evidence="2">DUF3078 domain-containing protein</fullName>
    </submittedName>
</protein>
<keyword evidence="3" id="KW-1185">Reference proteome</keyword>
<comment type="caution">
    <text evidence="2">The sequence shown here is derived from an EMBL/GenBank/DDBJ whole genome shotgun (WGS) entry which is preliminary data.</text>
</comment>
<evidence type="ECO:0000313" key="3">
    <source>
        <dbReference type="Proteomes" id="UP001243403"/>
    </source>
</evidence>